<evidence type="ECO:0008006" key="3">
    <source>
        <dbReference type="Google" id="ProtNLM"/>
    </source>
</evidence>
<dbReference type="Proteomes" id="UP000245166">
    <property type="component" value="Unassembled WGS sequence"/>
</dbReference>
<proteinExistence type="predicted"/>
<evidence type="ECO:0000313" key="1">
    <source>
        <dbReference type="EMBL" id="PWD50588.1"/>
    </source>
</evidence>
<accession>A0A2U1ZUD7</accession>
<reference evidence="1 2" key="1">
    <citation type="submission" date="2018-03" db="EMBL/GenBank/DDBJ databases">
        <title>Genome assembly of novel Miniimonas species PCH200.</title>
        <authorList>
            <person name="Thakur V."/>
            <person name="Kumar V."/>
            <person name="Singh D."/>
        </authorList>
    </citation>
    <scope>NUCLEOTIDE SEQUENCE [LARGE SCALE GENOMIC DNA]</scope>
    <source>
        <strain evidence="1 2">PCH200</strain>
    </source>
</reference>
<dbReference type="AlphaFoldDB" id="A0A2U1ZUD7"/>
<keyword evidence="2" id="KW-1185">Reference proteome</keyword>
<evidence type="ECO:0000313" key="2">
    <source>
        <dbReference type="Proteomes" id="UP000245166"/>
    </source>
</evidence>
<comment type="caution">
    <text evidence="1">The sequence shown here is derived from an EMBL/GenBank/DDBJ whole genome shotgun (WGS) entry which is preliminary data.</text>
</comment>
<sequence length="308" mass="33860">MRQLGILSVAQLRDHGVTRSTVRNRVEKRRWRSVARGVVDVGAVPPDQLHPAERLTRSAVLGLVARGPDAIAVGLSALALFGVWGVPLNTPPQVTKPDASGRKKRAEVVCRRFVPGDSITHVNGFRVVTADRALAQAIVEVDARTALGLLDSALHRGVIDVGDLERVSSLASRRRGARKIWDVWRLVDGRRESPLESWAYYDLVAAGLTPTDIQVTFRDSFGRVLARADIGFKLPDGSWLLIELDGREYHPPGLAGVEESRDNTLSIDAFGTTLRYRGHHLGPRGQMIREVRRALEARHWVPARAAAA</sequence>
<dbReference type="EMBL" id="PYHR01000002">
    <property type="protein sequence ID" value="PWD50588.1"/>
    <property type="molecule type" value="Genomic_DNA"/>
</dbReference>
<name>A0A2U1ZUD7_9MICO</name>
<gene>
    <name evidence="1" type="ORF">C8046_07915</name>
</gene>
<protein>
    <recommendedName>
        <fullName evidence="3">DUF559 domain-containing protein</fullName>
    </recommendedName>
</protein>
<organism evidence="1 2">
    <name type="scientific">Serinibacter arcticus</name>
    <dbReference type="NCBI Taxonomy" id="1655435"/>
    <lineage>
        <taxon>Bacteria</taxon>
        <taxon>Bacillati</taxon>
        <taxon>Actinomycetota</taxon>
        <taxon>Actinomycetes</taxon>
        <taxon>Micrococcales</taxon>
        <taxon>Beutenbergiaceae</taxon>
        <taxon>Serinibacter</taxon>
    </lineage>
</organism>